<protein>
    <recommendedName>
        <fullName evidence="9">Protein translocase subunit SecE</fullName>
    </recommendedName>
</protein>
<comment type="similarity">
    <text evidence="9">Belongs to the SecE/SEC61-gamma family.</text>
</comment>
<dbReference type="GO" id="GO:0008320">
    <property type="term" value="F:protein transmembrane transporter activity"/>
    <property type="evidence" value="ECO:0007669"/>
    <property type="project" value="UniProtKB-UniRule"/>
</dbReference>
<comment type="subcellular location">
    <subcellularLocation>
        <location evidence="9">Cell membrane</location>
        <topology evidence="9">Single-pass membrane protein</topology>
    </subcellularLocation>
    <subcellularLocation>
        <location evidence="1">Membrane</location>
    </subcellularLocation>
</comment>
<evidence type="ECO:0000256" key="3">
    <source>
        <dbReference type="ARBA" id="ARBA00022475"/>
    </source>
</evidence>
<dbReference type="GO" id="GO:0043952">
    <property type="term" value="P:protein transport by the Sec complex"/>
    <property type="evidence" value="ECO:0007669"/>
    <property type="project" value="UniProtKB-UniRule"/>
</dbReference>
<dbReference type="InterPro" id="IPR001901">
    <property type="entry name" value="Translocase_SecE/Sec61-g"/>
</dbReference>
<dbReference type="Proteomes" id="UP000663499">
    <property type="component" value="Chromosome"/>
</dbReference>
<dbReference type="GO" id="GO:0006605">
    <property type="term" value="P:protein targeting"/>
    <property type="evidence" value="ECO:0007669"/>
    <property type="project" value="UniProtKB-UniRule"/>
</dbReference>
<dbReference type="GO" id="GO:0009306">
    <property type="term" value="P:protein secretion"/>
    <property type="evidence" value="ECO:0007669"/>
    <property type="project" value="UniProtKB-UniRule"/>
</dbReference>
<keyword evidence="6 9" id="KW-1133">Transmembrane helix</keyword>
<dbReference type="InterPro" id="IPR038379">
    <property type="entry name" value="SecE_sf"/>
</dbReference>
<comment type="function">
    <text evidence="9">Essential subunit of the Sec protein translocation channel SecYEG. Clamps together the 2 halves of SecY. May contact the channel plug during translocation.</text>
</comment>
<keyword evidence="2 9" id="KW-0813">Transport</keyword>
<dbReference type="HAMAP" id="MF_00422">
    <property type="entry name" value="SecE"/>
    <property type="match status" value="1"/>
</dbReference>
<gene>
    <name evidence="9 10" type="primary">secE</name>
    <name evidence="10" type="ORF">J0B03_06555</name>
</gene>
<comment type="subunit">
    <text evidence="9">Component of the Sec protein translocase complex. Heterotrimer consisting of SecY, SecE and SecG subunits. The heterotrimers can form oligomers, although 1 heterotrimer is thought to be able to translocate proteins. Interacts with the ribosome. Interacts with SecDF, and other proteins may be involved. Interacts with SecA.</text>
</comment>
<evidence type="ECO:0000313" key="10">
    <source>
        <dbReference type="EMBL" id="QSX07503.1"/>
    </source>
</evidence>
<dbReference type="GO" id="GO:0065002">
    <property type="term" value="P:intracellular protein transmembrane transport"/>
    <property type="evidence" value="ECO:0007669"/>
    <property type="project" value="UniProtKB-UniRule"/>
</dbReference>
<dbReference type="NCBIfam" id="TIGR00964">
    <property type="entry name" value="secE_bact"/>
    <property type="match status" value="1"/>
</dbReference>
<organism evidence="10 11">
    <name type="scientific">Alkalibacter rhizosphaerae</name>
    <dbReference type="NCBI Taxonomy" id="2815577"/>
    <lineage>
        <taxon>Bacteria</taxon>
        <taxon>Bacillati</taxon>
        <taxon>Bacillota</taxon>
        <taxon>Clostridia</taxon>
        <taxon>Eubacteriales</taxon>
        <taxon>Eubacteriaceae</taxon>
        <taxon>Alkalibacter</taxon>
    </lineage>
</organism>
<dbReference type="Pfam" id="PF00584">
    <property type="entry name" value="SecE"/>
    <property type="match status" value="1"/>
</dbReference>
<evidence type="ECO:0000256" key="6">
    <source>
        <dbReference type="ARBA" id="ARBA00022989"/>
    </source>
</evidence>
<sequence>MAKAEKPVKSDKPVKKDKVKKPGLIKRAITFLKSVWSELKKVTWPTRKELLQHTSVVLGIVFILTLIVYVIDVGLGGLLALIIR</sequence>
<evidence type="ECO:0000256" key="1">
    <source>
        <dbReference type="ARBA" id="ARBA00004370"/>
    </source>
</evidence>
<evidence type="ECO:0000313" key="11">
    <source>
        <dbReference type="Proteomes" id="UP000663499"/>
    </source>
</evidence>
<keyword evidence="3 9" id="KW-1003">Cell membrane</keyword>
<reference evidence="10" key="1">
    <citation type="submission" date="2021-03" db="EMBL/GenBank/DDBJ databases">
        <title>Alkalibacter marinus sp. nov., isolated from tidal flat sediment.</title>
        <authorList>
            <person name="Namirimu T."/>
            <person name="Yang J.-A."/>
            <person name="Yang S.-H."/>
            <person name="Kim Y.-J."/>
            <person name="Kwon K.K."/>
        </authorList>
    </citation>
    <scope>NUCLEOTIDE SEQUENCE</scope>
    <source>
        <strain evidence="10">ES005</strain>
    </source>
</reference>
<evidence type="ECO:0000256" key="7">
    <source>
        <dbReference type="ARBA" id="ARBA00023010"/>
    </source>
</evidence>
<keyword evidence="4 9" id="KW-0812">Transmembrane</keyword>
<feature type="transmembrane region" description="Helical" evidence="9">
    <location>
        <begin position="56"/>
        <end position="83"/>
    </location>
</feature>
<dbReference type="GO" id="GO:0005886">
    <property type="term" value="C:plasma membrane"/>
    <property type="evidence" value="ECO:0007669"/>
    <property type="project" value="UniProtKB-SubCell"/>
</dbReference>
<accession>A0A974XFT4</accession>
<dbReference type="AlphaFoldDB" id="A0A974XFT4"/>
<evidence type="ECO:0000256" key="2">
    <source>
        <dbReference type="ARBA" id="ARBA00022448"/>
    </source>
</evidence>
<evidence type="ECO:0000256" key="8">
    <source>
        <dbReference type="ARBA" id="ARBA00023136"/>
    </source>
</evidence>
<dbReference type="EMBL" id="CP071444">
    <property type="protein sequence ID" value="QSX07503.1"/>
    <property type="molecule type" value="Genomic_DNA"/>
</dbReference>
<dbReference type="RefSeq" id="WP_207298846.1">
    <property type="nucleotide sequence ID" value="NZ_CP071444.1"/>
</dbReference>
<evidence type="ECO:0000256" key="9">
    <source>
        <dbReference type="HAMAP-Rule" id="MF_00422"/>
    </source>
</evidence>
<keyword evidence="7 9" id="KW-0811">Translocation</keyword>
<dbReference type="PANTHER" id="PTHR33910">
    <property type="entry name" value="PROTEIN TRANSLOCASE SUBUNIT SECE"/>
    <property type="match status" value="1"/>
</dbReference>
<keyword evidence="5 9" id="KW-0653">Protein transport</keyword>
<dbReference type="InterPro" id="IPR005807">
    <property type="entry name" value="SecE_bac"/>
</dbReference>
<dbReference type="Gene3D" id="1.20.5.1030">
    <property type="entry name" value="Preprotein translocase secy subunit"/>
    <property type="match status" value="1"/>
</dbReference>
<name>A0A974XFT4_9FIRM</name>
<dbReference type="PANTHER" id="PTHR33910:SF1">
    <property type="entry name" value="PROTEIN TRANSLOCASE SUBUNIT SECE"/>
    <property type="match status" value="1"/>
</dbReference>
<keyword evidence="8 9" id="KW-0472">Membrane</keyword>
<evidence type="ECO:0000256" key="4">
    <source>
        <dbReference type="ARBA" id="ARBA00022692"/>
    </source>
</evidence>
<dbReference type="KEGG" id="alka:J0B03_06555"/>
<evidence type="ECO:0000256" key="5">
    <source>
        <dbReference type="ARBA" id="ARBA00022927"/>
    </source>
</evidence>
<keyword evidence="11" id="KW-1185">Reference proteome</keyword>
<proteinExistence type="inferred from homology"/>